<dbReference type="Proteomes" id="UP000018936">
    <property type="component" value="Unassembled WGS sequence"/>
</dbReference>
<sequence>MEMRRRKEGSGNEKKEGGREMGMRRRKEGSGNEEKKREKRTASKVDSHCLQTLTNADVRGLASLLREEEVAHKNT</sequence>
<feature type="region of interest" description="Disordered" evidence="1">
    <location>
        <begin position="1"/>
        <end position="48"/>
    </location>
</feature>
<feature type="compositionally biased region" description="Basic and acidic residues" evidence="1">
    <location>
        <begin position="1"/>
        <end position="47"/>
    </location>
</feature>
<gene>
    <name evidence="2" type="ORF">L345_08116</name>
</gene>
<protein>
    <submittedName>
        <fullName evidence="2">Uncharacterized protein</fullName>
    </submittedName>
</protein>
<comment type="caution">
    <text evidence="2">The sequence shown here is derived from an EMBL/GenBank/DDBJ whole genome shotgun (WGS) entry which is preliminary data.</text>
</comment>
<feature type="non-terminal residue" evidence="2">
    <location>
        <position position="1"/>
    </location>
</feature>
<reference evidence="2 3" key="1">
    <citation type="journal article" date="2013" name="Proc. Natl. Acad. Sci. U.S.A.">
        <title>The king cobra genome reveals dynamic gene evolution and adaptation in the snake venom system.</title>
        <authorList>
            <person name="Vonk F.J."/>
            <person name="Casewell N.R."/>
            <person name="Henkel C.V."/>
            <person name="Heimberg A.M."/>
            <person name="Jansen H.J."/>
            <person name="McCleary R.J."/>
            <person name="Kerkkamp H.M."/>
            <person name="Vos R.A."/>
            <person name="Guerreiro I."/>
            <person name="Calvete J.J."/>
            <person name="Wuster W."/>
            <person name="Woods A.E."/>
            <person name="Logan J.M."/>
            <person name="Harrison R.A."/>
            <person name="Castoe T.A."/>
            <person name="de Koning A.P."/>
            <person name="Pollock D.D."/>
            <person name="Yandell M."/>
            <person name="Calderon D."/>
            <person name="Renjifo C."/>
            <person name="Currier R.B."/>
            <person name="Salgado D."/>
            <person name="Pla D."/>
            <person name="Sanz L."/>
            <person name="Hyder A.S."/>
            <person name="Ribeiro J.M."/>
            <person name="Arntzen J.W."/>
            <person name="van den Thillart G.E."/>
            <person name="Boetzer M."/>
            <person name="Pirovano W."/>
            <person name="Dirks R.P."/>
            <person name="Spaink H.P."/>
            <person name="Duboule D."/>
            <person name="McGlinn E."/>
            <person name="Kini R.M."/>
            <person name="Richardson M.K."/>
        </authorList>
    </citation>
    <scope>NUCLEOTIDE SEQUENCE</scope>
    <source>
        <tissue evidence="2">Blood</tissue>
    </source>
</reference>
<accession>V8NX24</accession>
<evidence type="ECO:0000313" key="2">
    <source>
        <dbReference type="EMBL" id="ETE66112.1"/>
    </source>
</evidence>
<evidence type="ECO:0000256" key="1">
    <source>
        <dbReference type="SAM" id="MobiDB-lite"/>
    </source>
</evidence>
<organism evidence="2 3">
    <name type="scientific">Ophiophagus hannah</name>
    <name type="common">King cobra</name>
    <name type="synonym">Naja hannah</name>
    <dbReference type="NCBI Taxonomy" id="8665"/>
    <lineage>
        <taxon>Eukaryota</taxon>
        <taxon>Metazoa</taxon>
        <taxon>Chordata</taxon>
        <taxon>Craniata</taxon>
        <taxon>Vertebrata</taxon>
        <taxon>Euteleostomi</taxon>
        <taxon>Lepidosauria</taxon>
        <taxon>Squamata</taxon>
        <taxon>Bifurcata</taxon>
        <taxon>Unidentata</taxon>
        <taxon>Episquamata</taxon>
        <taxon>Toxicofera</taxon>
        <taxon>Serpentes</taxon>
        <taxon>Colubroidea</taxon>
        <taxon>Elapidae</taxon>
        <taxon>Elapinae</taxon>
        <taxon>Ophiophagus</taxon>
    </lineage>
</organism>
<proteinExistence type="predicted"/>
<keyword evidence="3" id="KW-1185">Reference proteome</keyword>
<evidence type="ECO:0000313" key="3">
    <source>
        <dbReference type="Proteomes" id="UP000018936"/>
    </source>
</evidence>
<dbReference type="AlphaFoldDB" id="V8NX24"/>
<name>V8NX24_OPHHA</name>
<dbReference type="EMBL" id="AZIM01001657">
    <property type="protein sequence ID" value="ETE66112.1"/>
    <property type="molecule type" value="Genomic_DNA"/>
</dbReference>